<feature type="domain" description="Aminoglycoside phosphotransferase" evidence="1">
    <location>
        <begin position="43"/>
        <end position="277"/>
    </location>
</feature>
<dbReference type="AlphaFoldDB" id="A0A222E2R9"/>
<dbReference type="GO" id="GO:0016740">
    <property type="term" value="F:transferase activity"/>
    <property type="evidence" value="ECO:0007669"/>
    <property type="project" value="UniProtKB-KW"/>
</dbReference>
<dbReference type="PANTHER" id="PTHR47829:SF1">
    <property type="entry name" value="HAD FAMILY PHOSPHATASE"/>
    <property type="match status" value="1"/>
</dbReference>
<dbReference type="Gene3D" id="3.90.1200.10">
    <property type="match status" value="1"/>
</dbReference>
<dbReference type="Proteomes" id="UP000203589">
    <property type="component" value="Chromosome"/>
</dbReference>
<name>A0A222E2R9_9RHOB</name>
<dbReference type="InterPro" id="IPR041726">
    <property type="entry name" value="ACAD10_11_N"/>
</dbReference>
<evidence type="ECO:0000313" key="3">
    <source>
        <dbReference type="Proteomes" id="UP000203589"/>
    </source>
</evidence>
<dbReference type="KEGG" id="aht:ANTHELSMS3_01782"/>
<keyword evidence="3" id="KW-1185">Reference proteome</keyword>
<sequence length="361" mass="40136">MVTTSSRQHRTSPKSVPGLDLVRLQAYLMRHRIVLNPSAAPEKFAAGYGNMNFLLQTEGGPLVLRRPPPGPVPPGANDMAREYRILSSLHPVMPLVPKAALFCDDLSVVGAPFLVMEYRPGLVIGETIPSDTVKSWRAVEQIGTALGRRIIHVLSDLHAVDAEACGLGTLGRPDGFVERTQRGWSKRARLAWDNAPEDLTALLDWLEAHAPETSRAPTLIHNDFKLDNIILDPDTLEPRTLIDWDMGTLGDPLYDLAVLLSYWTEAGDPDAMHQLRQMPTACHGFPTREEAATLYAKASGRRLTDFTYFRVLATLRLAVVFQQLYRRYESGGTDDPDFARFDDLSRGLLSFGLQVARGDFY</sequence>
<evidence type="ECO:0000313" key="2">
    <source>
        <dbReference type="EMBL" id="ASP20470.1"/>
    </source>
</evidence>
<dbReference type="SUPFAM" id="SSF56112">
    <property type="entry name" value="Protein kinase-like (PK-like)"/>
    <property type="match status" value="1"/>
</dbReference>
<dbReference type="Gene3D" id="3.30.200.20">
    <property type="entry name" value="Phosphorylase Kinase, domain 1"/>
    <property type="match status" value="1"/>
</dbReference>
<proteinExistence type="predicted"/>
<dbReference type="Pfam" id="PF01636">
    <property type="entry name" value="APH"/>
    <property type="match status" value="1"/>
</dbReference>
<evidence type="ECO:0000259" key="1">
    <source>
        <dbReference type="Pfam" id="PF01636"/>
    </source>
</evidence>
<reference evidence="2 3" key="1">
    <citation type="submission" date="2017-07" db="EMBL/GenBank/DDBJ databases">
        <title>Genome Sequence of Antarctobacter heliothermus Strain SMS3 Isolated from a culture of the Diatom Skeletonema marinoi.</title>
        <authorList>
            <person name="Topel M."/>
            <person name="Pinder M.I.M."/>
            <person name="Johansson O.N."/>
            <person name="Kourtchenko O."/>
            <person name="Godhe A."/>
            <person name="Clarke A.K."/>
        </authorList>
    </citation>
    <scope>NUCLEOTIDE SEQUENCE [LARGE SCALE GENOMIC DNA]</scope>
    <source>
        <strain evidence="2 3">SMS3</strain>
    </source>
</reference>
<dbReference type="PANTHER" id="PTHR47829">
    <property type="entry name" value="HYDROLASE, PUTATIVE (AFU_ORTHOLOGUE AFUA_1G12880)-RELATED"/>
    <property type="match status" value="1"/>
</dbReference>
<dbReference type="EMBL" id="CP022540">
    <property type="protein sequence ID" value="ASP20470.1"/>
    <property type="molecule type" value="Genomic_DNA"/>
</dbReference>
<dbReference type="InterPro" id="IPR002575">
    <property type="entry name" value="Aminoglycoside_PTrfase"/>
</dbReference>
<organism evidence="2 3">
    <name type="scientific">Antarctobacter heliothermus</name>
    <dbReference type="NCBI Taxonomy" id="74033"/>
    <lineage>
        <taxon>Bacteria</taxon>
        <taxon>Pseudomonadati</taxon>
        <taxon>Pseudomonadota</taxon>
        <taxon>Alphaproteobacteria</taxon>
        <taxon>Rhodobacterales</taxon>
        <taxon>Roseobacteraceae</taxon>
        <taxon>Antarctobacter</taxon>
    </lineage>
</organism>
<protein>
    <submittedName>
        <fullName evidence="2">Putative aminoglycoside phosphotransferase</fullName>
        <ecNumber evidence="2">2.7.1.-</ecNumber>
    </submittedName>
</protein>
<dbReference type="InterPro" id="IPR011009">
    <property type="entry name" value="Kinase-like_dom_sf"/>
</dbReference>
<keyword evidence="2" id="KW-0808">Transferase</keyword>
<dbReference type="CDD" id="cd05154">
    <property type="entry name" value="ACAD10_11_N-like"/>
    <property type="match status" value="1"/>
</dbReference>
<gene>
    <name evidence="2" type="ORF">ANTHELSMS3_01782</name>
</gene>
<dbReference type="EC" id="2.7.1.-" evidence="2"/>
<accession>A0A222E2R9</accession>
<dbReference type="InterPro" id="IPR052898">
    <property type="entry name" value="ACAD10-like"/>
</dbReference>